<dbReference type="InterPro" id="IPR044746">
    <property type="entry name" value="ABCC_6TM_D1"/>
</dbReference>
<dbReference type="InterPro" id="IPR017871">
    <property type="entry name" value="ABC_transporter-like_CS"/>
</dbReference>
<dbReference type="SMART" id="SM00382">
    <property type="entry name" value="AAA"/>
    <property type="match status" value="2"/>
</dbReference>
<feature type="transmembrane region" description="Helical" evidence="10">
    <location>
        <begin position="828"/>
        <end position="849"/>
    </location>
</feature>
<accession>A0A9P6Q8E0</accession>
<evidence type="ECO:0000256" key="10">
    <source>
        <dbReference type="SAM" id="Phobius"/>
    </source>
</evidence>
<dbReference type="InterPro" id="IPR050173">
    <property type="entry name" value="ABC_transporter_C-like"/>
</dbReference>
<keyword evidence="14" id="KW-1185">Reference proteome</keyword>
<dbReference type="PROSITE" id="PS00211">
    <property type="entry name" value="ABC_TRANSPORTER_1"/>
    <property type="match status" value="2"/>
</dbReference>
<dbReference type="OrthoDB" id="6500128at2759"/>
<dbReference type="SUPFAM" id="SSF90123">
    <property type="entry name" value="ABC transporter transmembrane region"/>
    <property type="match status" value="2"/>
</dbReference>
<gene>
    <name evidence="13" type="ORF">DFQ27_003362</name>
</gene>
<feature type="domain" description="ABC transporter" evidence="11">
    <location>
        <begin position="493"/>
        <end position="716"/>
    </location>
</feature>
<feature type="transmembrane region" description="Helical" evidence="10">
    <location>
        <begin position="387"/>
        <end position="406"/>
    </location>
</feature>
<evidence type="ECO:0000256" key="3">
    <source>
        <dbReference type="ARBA" id="ARBA00022692"/>
    </source>
</evidence>
<dbReference type="InterPro" id="IPR027417">
    <property type="entry name" value="P-loop_NTPase"/>
</dbReference>
<keyword evidence="2" id="KW-0813">Transport</keyword>
<comment type="caution">
    <text evidence="13">The sequence shown here is derived from an EMBL/GenBank/DDBJ whole genome shotgun (WGS) entry which is preliminary data.</text>
</comment>
<dbReference type="CDD" id="cd18579">
    <property type="entry name" value="ABC_6TM_ABCC_D1"/>
    <property type="match status" value="1"/>
</dbReference>
<feature type="domain" description="ABC transmembrane type-1" evidence="12">
    <location>
        <begin position="269"/>
        <end position="418"/>
    </location>
</feature>
<dbReference type="PANTHER" id="PTHR24223:SF443">
    <property type="entry name" value="MULTIDRUG-RESISTANCE LIKE PROTEIN 1, ISOFORM I"/>
    <property type="match status" value="1"/>
</dbReference>
<evidence type="ECO:0000256" key="6">
    <source>
        <dbReference type="ARBA" id="ARBA00022840"/>
    </source>
</evidence>
<evidence type="ECO:0000256" key="9">
    <source>
        <dbReference type="SAM" id="MobiDB-lite"/>
    </source>
</evidence>
<organism evidence="13 14">
    <name type="scientific">Actinomortierella ambigua</name>
    <dbReference type="NCBI Taxonomy" id="1343610"/>
    <lineage>
        <taxon>Eukaryota</taxon>
        <taxon>Fungi</taxon>
        <taxon>Fungi incertae sedis</taxon>
        <taxon>Mucoromycota</taxon>
        <taxon>Mortierellomycotina</taxon>
        <taxon>Mortierellomycetes</taxon>
        <taxon>Mortierellales</taxon>
        <taxon>Mortierellaceae</taxon>
        <taxon>Actinomortierella</taxon>
    </lineage>
</organism>
<evidence type="ECO:0000256" key="5">
    <source>
        <dbReference type="ARBA" id="ARBA00022741"/>
    </source>
</evidence>
<evidence type="ECO:0000259" key="11">
    <source>
        <dbReference type="PROSITE" id="PS50893"/>
    </source>
</evidence>
<dbReference type="FunFam" id="3.40.50.300:FF:000163">
    <property type="entry name" value="Multidrug resistance-associated protein member 4"/>
    <property type="match status" value="1"/>
</dbReference>
<dbReference type="CDD" id="cd03244">
    <property type="entry name" value="ABCC_MRP_domain2"/>
    <property type="match status" value="1"/>
</dbReference>
<feature type="domain" description="ABC transmembrane type-1" evidence="12">
    <location>
        <begin position="829"/>
        <end position="1115"/>
    </location>
</feature>
<dbReference type="Gene3D" id="1.20.1560.10">
    <property type="entry name" value="ABC transporter type 1, transmembrane domain"/>
    <property type="match status" value="2"/>
</dbReference>
<keyword evidence="5" id="KW-0547">Nucleotide-binding</keyword>
<keyword evidence="8 10" id="KW-0472">Membrane</keyword>
<evidence type="ECO:0000313" key="13">
    <source>
        <dbReference type="EMBL" id="KAG0260745.1"/>
    </source>
</evidence>
<dbReference type="PROSITE" id="PS50893">
    <property type="entry name" value="ABC_TRANSPORTER_2"/>
    <property type="match status" value="2"/>
</dbReference>
<dbReference type="InterPro" id="IPR011527">
    <property type="entry name" value="ABC1_TM_dom"/>
</dbReference>
<keyword evidence="3 10" id="KW-0812">Transmembrane</keyword>
<dbReference type="GO" id="GO:0005524">
    <property type="term" value="F:ATP binding"/>
    <property type="evidence" value="ECO:0007669"/>
    <property type="project" value="UniProtKB-KW"/>
</dbReference>
<dbReference type="FunFam" id="1.20.1560.10:FF:000010">
    <property type="entry name" value="Multidrug resistance-associated ABC transporter"/>
    <property type="match status" value="1"/>
</dbReference>
<dbReference type="PANTHER" id="PTHR24223">
    <property type="entry name" value="ATP-BINDING CASSETTE SUB-FAMILY C"/>
    <property type="match status" value="1"/>
</dbReference>
<dbReference type="EMBL" id="JAAAJB010000239">
    <property type="protein sequence ID" value="KAG0260745.1"/>
    <property type="molecule type" value="Genomic_DNA"/>
</dbReference>
<dbReference type="CDD" id="cd18603">
    <property type="entry name" value="ABC_6TM_MRP1_2_3_6_D2_like"/>
    <property type="match status" value="1"/>
</dbReference>
<name>A0A9P6Q8E0_9FUNG</name>
<evidence type="ECO:0000259" key="12">
    <source>
        <dbReference type="PROSITE" id="PS50929"/>
    </source>
</evidence>
<feature type="transmembrane region" description="Helical" evidence="10">
    <location>
        <begin position="1087"/>
        <end position="1107"/>
    </location>
</feature>
<dbReference type="Gene3D" id="3.40.50.300">
    <property type="entry name" value="P-loop containing nucleotide triphosphate hydrolases"/>
    <property type="match status" value="2"/>
</dbReference>
<feature type="region of interest" description="Disordered" evidence="9">
    <location>
        <begin position="722"/>
        <end position="770"/>
    </location>
</feature>
<feature type="transmembrane region" description="Helical" evidence="10">
    <location>
        <begin position="268"/>
        <end position="289"/>
    </location>
</feature>
<keyword evidence="4" id="KW-0677">Repeat</keyword>
<dbReference type="PROSITE" id="PS50929">
    <property type="entry name" value="ABC_TM1F"/>
    <property type="match status" value="2"/>
</dbReference>
<dbReference type="GO" id="GO:0016887">
    <property type="term" value="F:ATP hydrolysis activity"/>
    <property type="evidence" value="ECO:0007669"/>
    <property type="project" value="InterPro"/>
</dbReference>
<evidence type="ECO:0000256" key="7">
    <source>
        <dbReference type="ARBA" id="ARBA00022989"/>
    </source>
</evidence>
<comment type="subcellular location">
    <subcellularLocation>
        <location evidence="1">Vacuole membrane</location>
        <topology evidence="1">Multi-pass membrane protein</topology>
    </subcellularLocation>
</comment>
<evidence type="ECO:0000256" key="1">
    <source>
        <dbReference type="ARBA" id="ARBA00004128"/>
    </source>
</evidence>
<protein>
    <recommendedName>
        <fullName evidence="15">P-loop containing nucleoside triphosphate hydrolase protein</fullName>
    </recommendedName>
</protein>
<keyword evidence="6" id="KW-0067">ATP-binding</keyword>
<dbReference type="Proteomes" id="UP000807716">
    <property type="component" value="Unassembled WGS sequence"/>
</dbReference>
<feature type="transmembrane region" description="Helical" evidence="10">
    <location>
        <begin position="975"/>
        <end position="992"/>
    </location>
</feature>
<evidence type="ECO:0000313" key="14">
    <source>
        <dbReference type="Proteomes" id="UP000807716"/>
    </source>
</evidence>
<feature type="transmembrane region" description="Helical" evidence="10">
    <location>
        <begin position="197"/>
        <end position="216"/>
    </location>
</feature>
<dbReference type="CDD" id="cd03250">
    <property type="entry name" value="ABCC_MRP_domain1"/>
    <property type="match status" value="1"/>
</dbReference>
<feature type="transmembrane region" description="Helical" evidence="10">
    <location>
        <begin position="952"/>
        <end position="969"/>
    </location>
</feature>
<feature type="transmembrane region" description="Helical" evidence="10">
    <location>
        <begin position="1062"/>
        <end position="1081"/>
    </location>
</feature>
<evidence type="ECO:0000256" key="8">
    <source>
        <dbReference type="ARBA" id="ARBA00023136"/>
    </source>
</evidence>
<dbReference type="SUPFAM" id="SSF52540">
    <property type="entry name" value="P-loop containing nucleoside triphosphate hydrolases"/>
    <property type="match status" value="3"/>
</dbReference>
<feature type="compositionally biased region" description="Low complexity" evidence="9">
    <location>
        <begin position="744"/>
        <end position="753"/>
    </location>
</feature>
<feature type="compositionally biased region" description="Low complexity" evidence="9">
    <location>
        <begin position="761"/>
        <end position="770"/>
    </location>
</feature>
<evidence type="ECO:0000256" key="4">
    <source>
        <dbReference type="ARBA" id="ARBA00022737"/>
    </source>
</evidence>
<sequence length="1438" mass="159557">MSLATGGVLCLTIASLASDDNSSSLLFSLKLYWWSILTGFLIEAYPRSNTRVQELAREKEHQTIFDQANFGSQILYFYPSDLLKLGASRPLREEDVPDLALPVSLADESFRQMNRAWQDAVARQAKRTGKQPALVLHMLYVSHKGLIRALMVTRLTGIALGYALPECIKHLIWFVEEYSEARRFPERHPDGGPSKRIGYQLVGLMFMLMMASTIVMTRSVQDSYELAMALRAGLTQMVYQKSLVLSPEARQANSLGAIVNHMSVDAEVWFSMGWSIFGGILVVLAMNPVQTVLGRLKVKSEAKKLFQMDLRVRMMNEILTGIKIIKLYGWEDSFKTKIEAVRQEEIEAQKRASIIGVFMKVSYSSATLPMALVTFALYSTIGGPGWTPGKMTAEIIVVSVALFGMLNRPIALFGHAIGCMINAEVCMERVQKFLLADEIDPTVTQRYPRQIACQSNPNPVAIELRNATVSWSKPVQQHSTHQKGSELDETVPLLSANTHAIAKAGRPTLLDISLTFHQGSLTAIVGRVGQGKSSLLSAILGEMYRLNGSIKLYGTVAYVPQQPWIIHATVRANILFGKPFNQAKYDRIIHGSGLEPDLAVLPAGDLTEIGERGINLSGGQKQRVSMARAAYQEADIYLLDDPLSAVDAHVDQHLWEQLIGPNGLLKDKTRVLVTHGIHHLEQVDQIVILKNGTISEVGQYAELMSHRKAFYQLIREYSVERKLSKDSSNNNNNNNNNDKRSTQDSDACTTRSTSSDDDNTSNKSLSTLDSDLSLKKNKSRELSDDQQKADEDKKLNDGSLVSAESVTAFDLGWPLYFRYAKAASYNNVFMVVVFCVLAQVFQIATNLWLRQWVDDTKEAEETGVDAHSAAFYLIIYGLFIVGVMSLVFVSKYISQAVAGTRAALIIHDQLMCRVLRLPMSFFDTTPMGRVLNRFSSDIGAIDTRLPSEFDDLITLYSIVFGTIVVIGISTPLFLLLVPFLFMAYGFVQNYYLKTSASIKTMTQVSRSPVYSHFSETLSGVSSIRSMDGVRSRFINQAEALTNVMTQRNAAYMAINRWLQIRLESLGAVTVLASGLLAVWRVETMDAALVGIALGYAITITVRINFMVRTTCEIQNMMVSLDRIQEYSERPTEAPTESGGVHLPERWPQSGHIRFIDYSARYRLGLDLAVKHVSFEVQPGEKIGIVGRTGAGKSSLTLALFRIIEAANSYWAKASEDPIAAEMSISLSSATSHSSGSGGDDGSNSLSDDKIDGGSIIIDGVDISTIGLKDLRQRLSIIPQDPTLFAGTLRENLDPFDEKQDADLWRALERAHLKDHISTLQGGLSFEVAQNGENFSVGQRSLICLARALLRDTTILVLDEATSSVDMETDELIQRTIRTEFKDRTILTIAHRIKTVMDYDKILVLEKGQLVEFEPPSVLLQRKDSLFYGLAEQAGEVEE</sequence>
<evidence type="ECO:0008006" key="15">
    <source>
        <dbReference type="Google" id="ProtNLM"/>
    </source>
</evidence>
<dbReference type="InterPro" id="IPR036640">
    <property type="entry name" value="ABC1_TM_sf"/>
</dbReference>
<dbReference type="GO" id="GO:0000329">
    <property type="term" value="C:fungal-type vacuole membrane"/>
    <property type="evidence" value="ECO:0007669"/>
    <property type="project" value="UniProtKB-ARBA"/>
</dbReference>
<dbReference type="InterPro" id="IPR003439">
    <property type="entry name" value="ABC_transporter-like_ATP-bd"/>
</dbReference>
<dbReference type="Pfam" id="PF00664">
    <property type="entry name" value="ABC_membrane"/>
    <property type="match status" value="2"/>
</dbReference>
<proteinExistence type="predicted"/>
<dbReference type="FunFam" id="3.40.50.300:FF:000997">
    <property type="entry name" value="Multidrug resistance-associated protein 1"/>
    <property type="match status" value="1"/>
</dbReference>
<dbReference type="InterPro" id="IPR003593">
    <property type="entry name" value="AAA+_ATPase"/>
</dbReference>
<dbReference type="Pfam" id="PF00005">
    <property type="entry name" value="ABC_tran"/>
    <property type="match status" value="3"/>
</dbReference>
<feature type="transmembrane region" description="Helical" evidence="10">
    <location>
        <begin position="361"/>
        <end position="381"/>
    </location>
</feature>
<keyword evidence="7 10" id="KW-1133">Transmembrane helix</keyword>
<feature type="transmembrane region" description="Helical" evidence="10">
    <location>
        <begin position="869"/>
        <end position="889"/>
    </location>
</feature>
<reference evidence="13" key="1">
    <citation type="journal article" date="2020" name="Fungal Divers.">
        <title>Resolving the Mortierellaceae phylogeny through synthesis of multi-gene phylogenetics and phylogenomics.</title>
        <authorList>
            <person name="Vandepol N."/>
            <person name="Liber J."/>
            <person name="Desiro A."/>
            <person name="Na H."/>
            <person name="Kennedy M."/>
            <person name="Barry K."/>
            <person name="Grigoriev I.V."/>
            <person name="Miller A.N."/>
            <person name="O'Donnell K."/>
            <person name="Stajich J.E."/>
            <person name="Bonito G."/>
        </authorList>
    </citation>
    <scope>NUCLEOTIDE SEQUENCE</scope>
    <source>
        <strain evidence="13">BC1065</strain>
    </source>
</reference>
<dbReference type="GO" id="GO:0140359">
    <property type="term" value="F:ABC-type transporter activity"/>
    <property type="evidence" value="ECO:0007669"/>
    <property type="project" value="InterPro"/>
</dbReference>
<feature type="domain" description="ABC transporter" evidence="11">
    <location>
        <begin position="1152"/>
        <end position="1431"/>
    </location>
</feature>
<evidence type="ECO:0000256" key="2">
    <source>
        <dbReference type="ARBA" id="ARBA00022448"/>
    </source>
</evidence>